<dbReference type="EMBL" id="LN483072">
    <property type="protein sequence ID" value="CEA09850.1"/>
    <property type="molecule type" value="Genomic_DNA"/>
</dbReference>
<organism evidence="3">
    <name type="scientific">Arthrobacter saudimassiliensis</name>
    <dbReference type="NCBI Taxonomy" id="1461584"/>
    <lineage>
        <taxon>Bacteria</taxon>
        <taxon>Bacillati</taxon>
        <taxon>Actinomycetota</taxon>
        <taxon>Actinomycetes</taxon>
        <taxon>Micrococcales</taxon>
        <taxon>Micrococcaceae</taxon>
        <taxon>Arthrobacter</taxon>
    </lineage>
</organism>
<dbReference type="Pfam" id="PF13625">
    <property type="entry name" value="Helicase_C_3"/>
    <property type="match status" value="1"/>
</dbReference>
<name>A0A078MU13_9MICC</name>
<sequence length="821" mass="88252">MSAIRALAEDLASRSDQQLRELLAARPDLVLPPVPHFDALAARASTRISVQRALEKLSAPELQVLEAVDLTTNEESQLSTTAAWLKTMVAGSTIKALDAILVRLHALALLRRAAPHPGAPKADANRRFYLPVSVLGEALGAYPAGLGRPYSTLAAQLPDFRQRLVGIVAGLREAGLPIEKADTPSTAAHALHHLVSDPQGWEALMAQAPPQTAELLRRFKYSPVGTIGRRSSLSRAVFDNPAPAPVEWLVARGLLVPLDQLHVELPRPVGQASRGHVVISELQLREPEPTGRPVARALRDNAAYGAIAETLRLVTELLAVARQTPISTLRSGGVGVREVRRVGEALHTDAAATAWLLELAALAGLLSLDVTTSRWDAPETAWPTLDREHQWRLLVQAWLNADRAPSLVGSPLPGGTAISALAGEVARPDAPVVRRRILELLARLAAAKPDAGPDAEGPAEDGDAMLTAYDAEELISALTWHQPRLQRRFARLVPGMLREAAQLGLLGSGAVTDLGLAVAAEDYARATSLLREALPDPVTSFLLQADLTAVAPGYLEPRVARQLARIAAPEGQGPAAIYRFSAESVRRGLDSGWDAEGILEFLGRHSATEVPQPLRYLVEDTASRYGRLRIGPALSYLRGDDDDAVQALLADPRAEALGLTRLGPSALAAKVPPQELLHALRDLGYSPALDGMPRPPTGSHRRPDPDLPPEPAPRPNPWELTDDDLANQLAALRGAGGAPARSSHPEPLVGLETLRSAIRTRHNVRISLVDGEGNQQRQEFVPLSVSEGRIRVFDPERDVERVVSVHRILDVELVEDTPTHG</sequence>
<gene>
    <name evidence="3" type="ORF">BN1051_03227</name>
</gene>
<feature type="compositionally biased region" description="Pro residues" evidence="1">
    <location>
        <begin position="706"/>
        <end position="716"/>
    </location>
</feature>
<dbReference type="AlphaFoldDB" id="A0A078MU13"/>
<reference evidence="3" key="1">
    <citation type="submission" date="2014-07" db="EMBL/GenBank/DDBJ databases">
        <authorList>
            <person name="Urmite Genomes Urmite Genomes"/>
        </authorList>
    </citation>
    <scope>NUCLEOTIDE SEQUENCE</scope>
    <source>
        <strain evidence="3">11W110_air</strain>
    </source>
</reference>
<dbReference type="PATRIC" id="fig|1461584.3.peg.3197"/>
<dbReference type="InterPro" id="IPR032830">
    <property type="entry name" value="XPB/Ssl2_N"/>
</dbReference>
<accession>A0A078MU13</accession>
<evidence type="ECO:0000256" key="1">
    <source>
        <dbReference type="SAM" id="MobiDB-lite"/>
    </source>
</evidence>
<evidence type="ECO:0000259" key="2">
    <source>
        <dbReference type="Pfam" id="PF13625"/>
    </source>
</evidence>
<feature type="domain" description="Helicase XPB/Ssl2 N-terminal" evidence="2">
    <location>
        <begin position="541"/>
        <end position="662"/>
    </location>
</feature>
<protein>
    <recommendedName>
        <fullName evidence="2">Helicase XPB/Ssl2 N-terminal domain-containing protein</fullName>
    </recommendedName>
</protein>
<evidence type="ECO:0000313" key="3">
    <source>
        <dbReference type="EMBL" id="CEA09850.1"/>
    </source>
</evidence>
<feature type="region of interest" description="Disordered" evidence="1">
    <location>
        <begin position="687"/>
        <end position="721"/>
    </location>
</feature>
<proteinExistence type="predicted"/>